<evidence type="ECO:0000313" key="5">
    <source>
        <dbReference type="EMBL" id="QDB79023.1"/>
    </source>
</evidence>
<evidence type="ECO:0000256" key="2">
    <source>
        <dbReference type="SAM" id="SignalP"/>
    </source>
</evidence>
<feature type="compositionally biased region" description="Polar residues" evidence="1">
    <location>
        <begin position="199"/>
        <end position="212"/>
    </location>
</feature>
<dbReference type="InterPro" id="IPR013320">
    <property type="entry name" value="ConA-like_dom_sf"/>
</dbReference>
<sequence>MSRRSIAGLLSLPLVMSFFVAAPAGADPVDVAAQDVAEERTFAELSATDEFEKVRLASVPQPMTMDIAADGRVFTTSRDGVVQIYHPDTGETTVAAELSVFDDHPLPARPDIEGSKNQEGGLLGLTLDPDFESNGWLYAYYTSREENNHVLSRFTLVDDEIDVSSEIVMLKVPYEKTNCCHVAGDLDFDSEGNLYLSTGDESTPDLNNQYSPIDNRPTHWYNDDRRTSGNTNDLRAKILRITPQPDGTYTIPEGNLFPPETSDPDLTRAEIYAMGFRNPFRISIDPATDRLHIGNYGPDRLGEWTERGPWGFDQYMATSEPANFGYPFCIGNNYPYRPWDYVTDQPLGDFYDCVGGPVNDSPNNTGLEKLPPVKPATIYYPRSWANWPESWEGWPAQEINPIPEPFLNMGSGAGGPMSGPVYRYDADLDSDTKFPEHYDGRWFLLDYHRGHIKTAELDENEQVTAIDDFMAGEWWAGLMDGQFGPDGSLYVLEGGSFDTGASQALYRIDYVSDDGGSVPDVCRADDFAGEELDRELWSTIVRENPDGYRQVDGALEIDMLQGDMISNHLSGNILTDGQNLVLTDLPEGRWVSEVTLEMPTGAVDYDQAGFIVYEDDANFTKLAYFPPYGNSTEARFEYLFHQDGEIRYQGDVDDQYLYNAPRTLTLRLTSDGTNVAAAYSVAGSSWVNIGRPAPVGQYEAPKIGFFAVHGPGAIQTPQTATFSDFSLCGQQEPTPPVCAAPTPDAGYRALWDGASLDGWRQSGPGGLAVVPDPDREGACALETIGDPAGLGMLWYEEEFESYRLHVDFKAVTEADNSGVFFGFPDPGDDPWVAVRQGYEINIDDTGGSPNAADSSKTGSIYTYQAPTSFPTVAGEWNEMVIEVDDPMVKVWINGILVNDYEDPGDLGRDLSSGYIGLQNNRVEDNVFFRDVWVQELGDTTCPDEQTPPEGYVSLFDGESLEGWTQAGTGGFEIGDCGVLQPHGGMGLLWYDEQMFEDFVMQVDFRVQNPTDNSGVFVRFPDPEGDPWKPVDDGYEIQIYEAATDPMTRTGSIYTFAPAEPVATNPIGEWNTMEIEAIGQEYRVTINDVEVATYTGDGSRGLEGFVGLQNHASGQQAGDNVELRNVWIKELTQEVPELTVDATLEPGAPDGDGRWYVSPVTLTLESNDPQAQLLWRPRTDETQWRTWTEPVTFDEDGVYNIDYKAVRPGSGGGEEPSEKEILVGSGGFGFSETDFAVQQGDTIKFQYVPGYPHDVVVTDDEGNVLASRPEGSDWEDDPFYFEATEAGRFYVYCTPHANLPDLTDPTTWRGMVATFEVTPSSSGEEPVETGIKEIEFLIDQTAPGTTAALAGEQDGEDYTGQVALSLTAQDATSGVAQTHWRLAGAEDFTVYGGPVTFEEEGEHTVEFRSADIAGNVEEWQTVTFRIVGQEEPPGECPDSDTRETVVVGDVDSRVPNHRTADGCTVNDLIRDDATWARPGEFVRHVRDVTGVLVSDGVLTVRERDAILRAAARSDVGSGNGRGAVTLLTLS</sequence>
<feature type="domain" description="3-keto-alpha-glucoside-1,2-lyase/3-keto-2-hydroxy-glucal hydratase" evidence="3">
    <location>
        <begin position="950"/>
        <end position="1128"/>
    </location>
</feature>
<evidence type="ECO:0000259" key="4">
    <source>
        <dbReference type="Pfam" id="PF07995"/>
    </source>
</evidence>
<dbReference type="InterPro" id="IPR008972">
    <property type="entry name" value="Cupredoxin"/>
</dbReference>
<feature type="domain" description="3-keto-alpha-glucoside-1,2-lyase/3-keto-2-hydroxy-glucal hydratase" evidence="3">
    <location>
        <begin position="746"/>
        <end position="933"/>
    </location>
</feature>
<keyword evidence="6" id="KW-1185">Reference proteome</keyword>
<feature type="domain" description="Glucose/Sorbosone dehydrogenase" evidence="4">
    <location>
        <begin position="61"/>
        <end position="335"/>
    </location>
</feature>
<dbReference type="Gene3D" id="2.60.120.200">
    <property type="match status" value="1"/>
</dbReference>
<gene>
    <name evidence="5" type="ORF">FE251_06290</name>
</gene>
<feature type="signal peptide" evidence="2">
    <location>
        <begin position="1"/>
        <end position="26"/>
    </location>
</feature>
<dbReference type="PANTHER" id="PTHR19328">
    <property type="entry name" value="HEDGEHOG-INTERACTING PROTEIN"/>
    <property type="match status" value="1"/>
</dbReference>
<dbReference type="Proteomes" id="UP000313948">
    <property type="component" value="Chromosome"/>
</dbReference>
<dbReference type="InterPro" id="IPR058094">
    <property type="entry name" value="Ig-like_OmpL47-like"/>
</dbReference>
<dbReference type="PANTHER" id="PTHR19328:SF75">
    <property type="entry name" value="ALDOSE SUGAR DEHYDROGENASE YLII"/>
    <property type="match status" value="1"/>
</dbReference>
<dbReference type="SUPFAM" id="SSF50952">
    <property type="entry name" value="Soluble quinoprotein glucose dehydrogenase"/>
    <property type="match status" value="1"/>
</dbReference>
<dbReference type="NCBIfam" id="NF047446">
    <property type="entry name" value="barrel_OmpL47"/>
    <property type="match status" value="1"/>
</dbReference>
<dbReference type="EMBL" id="CP040899">
    <property type="protein sequence ID" value="QDB79023.1"/>
    <property type="molecule type" value="Genomic_DNA"/>
</dbReference>
<evidence type="ECO:0000313" key="6">
    <source>
        <dbReference type="Proteomes" id="UP000313948"/>
    </source>
</evidence>
<dbReference type="SUPFAM" id="SSF49899">
    <property type="entry name" value="Concanavalin A-like lectins/glucanases"/>
    <property type="match status" value="1"/>
</dbReference>
<dbReference type="Gene3D" id="2.60.40.420">
    <property type="entry name" value="Cupredoxins - blue copper proteins"/>
    <property type="match status" value="1"/>
</dbReference>
<feature type="chain" id="PRO_5045068538" evidence="2">
    <location>
        <begin position="27"/>
        <end position="1529"/>
    </location>
</feature>
<dbReference type="InterPro" id="IPR011042">
    <property type="entry name" value="6-blade_b-propeller_TolB-like"/>
</dbReference>
<evidence type="ECO:0000259" key="3">
    <source>
        <dbReference type="Pfam" id="PF06439"/>
    </source>
</evidence>
<dbReference type="Pfam" id="PF07995">
    <property type="entry name" value="GSDH"/>
    <property type="match status" value="1"/>
</dbReference>
<proteinExistence type="predicted"/>
<evidence type="ECO:0000256" key="1">
    <source>
        <dbReference type="SAM" id="MobiDB-lite"/>
    </source>
</evidence>
<dbReference type="InterPro" id="IPR010496">
    <property type="entry name" value="AL/BT2_dom"/>
</dbReference>
<keyword evidence="2" id="KW-0732">Signal</keyword>
<name>A0ABX5VLF6_9MICO</name>
<dbReference type="Gene3D" id="3.30.1920.20">
    <property type="match status" value="1"/>
</dbReference>
<feature type="region of interest" description="Disordered" evidence="1">
    <location>
        <begin position="199"/>
        <end position="227"/>
    </location>
</feature>
<dbReference type="InterPro" id="IPR012938">
    <property type="entry name" value="Glc/Sorbosone_DH"/>
</dbReference>
<reference evidence="5 6" key="1">
    <citation type="submission" date="2019-05" db="EMBL/GenBank/DDBJ databases">
        <title>Georgenia *** sp. nov., and Georgenia *** sp. nov., isolated from the intestinal contents of plateau pika (Ochotona curzoniae) in the Qinghai-Tibet plateau of China.</title>
        <authorList>
            <person name="Tian Z."/>
        </authorList>
    </citation>
    <scope>NUCLEOTIDE SEQUENCE [LARGE SCALE GENOMIC DNA]</scope>
    <source>
        <strain evidence="5 6">Z294</strain>
    </source>
</reference>
<dbReference type="Gene3D" id="2.120.10.30">
    <property type="entry name" value="TolB, C-terminal domain"/>
    <property type="match status" value="1"/>
</dbReference>
<dbReference type="Gene3D" id="2.60.120.560">
    <property type="entry name" value="Exo-inulinase, domain 1"/>
    <property type="match status" value="2"/>
</dbReference>
<accession>A0ABX5VLF6</accession>
<dbReference type="InterPro" id="IPR011041">
    <property type="entry name" value="Quinoprot_gluc/sorb_DH_b-prop"/>
</dbReference>
<dbReference type="SUPFAM" id="SSF49503">
    <property type="entry name" value="Cupredoxins"/>
    <property type="match status" value="1"/>
</dbReference>
<protein>
    <submittedName>
        <fullName evidence="5">DUF1080 domain-containing protein</fullName>
    </submittedName>
</protein>
<organism evidence="5 6">
    <name type="scientific">Georgenia wutianyii</name>
    <dbReference type="NCBI Taxonomy" id="2585135"/>
    <lineage>
        <taxon>Bacteria</taxon>
        <taxon>Bacillati</taxon>
        <taxon>Actinomycetota</taxon>
        <taxon>Actinomycetes</taxon>
        <taxon>Micrococcales</taxon>
        <taxon>Bogoriellaceae</taxon>
        <taxon>Georgenia</taxon>
    </lineage>
</organism>
<dbReference type="Pfam" id="PF06439">
    <property type="entry name" value="3keto-disac_hyd"/>
    <property type="match status" value="2"/>
</dbReference>